<dbReference type="InterPro" id="IPR000531">
    <property type="entry name" value="Beta-barrel_TonB"/>
</dbReference>
<dbReference type="GO" id="GO:0009279">
    <property type="term" value="C:cell outer membrane"/>
    <property type="evidence" value="ECO:0007669"/>
    <property type="project" value="UniProtKB-SubCell"/>
</dbReference>
<evidence type="ECO:0000256" key="10">
    <source>
        <dbReference type="SAM" id="SignalP"/>
    </source>
</evidence>
<evidence type="ECO:0000256" key="2">
    <source>
        <dbReference type="ARBA" id="ARBA00022448"/>
    </source>
</evidence>
<keyword evidence="2 8" id="KW-0813">Transport</keyword>
<keyword evidence="6 8" id="KW-0472">Membrane</keyword>
<dbReference type="InterPro" id="IPR012910">
    <property type="entry name" value="Plug_dom"/>
</dbReference>
<sequence>MRKTTNAHPPCHRSSAIRGNQRLLARTICAALTMSLLATAAVHAQDAVASVDSADSPEKAKDLEGITVTGSRIRRVDVETANPVITIDRAQIAATGKVTLGDLVQDLPSVAGNATNASTNNGGGTGAATISLRGLGDRRTLLLVNGVRLAYNDVNSIPANMIDRIEVLSDGASAVYGSDAIGGVVNFILRDRFDGVQFSTDFGESAHSDGFRRNFSLTAGHTGEKGSIVAGVSHHTIDEVSAANRDFSRDALNLSSGEVIYSGSSATPSGSITLPSAQAAALGCGSRVSLNSGVSGRTGTSDYHCYSKADSYNYQRDNILQTPQERTNLFALGKYKLTPDIEAYANVYYTKTKSDSLLAPVPIFANGDNYLVSADNYYNPFGVNFGTDRGTGQSYNDFNTRLATLGKRRYSFTTDNTQINPGIRGSFGDSSWRWDADINYGKLKQRSVNYGFLDYAKFQQAVGPSYRDAGTGVVTCGTPGNPIANCTPINLFNLNDPATIKALKGIQVNPVTTTNYTVKQFEANANGDLFDLPAGTVNLAAGLSYRKESTSTTTDPLAVADLDGLCGVVEFCTTVLSGSFNVKEAYAEALIPLLTDKPFIHSLNLTVGSRFSDYSSAGSSTNSKVSLEWRPIENLLLRGTVSQVFRAPNIKELYSGIGGDSPTVNDPCNFYTGGHSAACANVPTDGSYQQANPQIGAKTSGAIAAGYQLKPEQGKSFDFGVVYDPQWINGLSLSADVWRINLNDTITSISAQTVLNQCYANASSPFCGFIHRFDTGAINYVAEPTVNLGSLSTKGVDSNITYRFDESRFGRFNVSLNNTYVARYDINPNPADPSSVTIHNAGKYTYAYGDFPRWRSLATLNWKSGPWSASWRMRYIGRTQIGSADERQQLSADTDQAAVVRKIGAYTYHSVQAGYNFERWHTRVDLGVDNIADKQPPLFYQNNVTNSNTDVATYDVMGRYYWARATVTF</sequence>
<dbReference type="SUPFAM" id="SSF56935">
    <property type="entry name" value="Porins"/>
    <property type="match status" value="1"/>
</dbReference>
<evidence type="ECO:0000256" key="9">
    <source>
        <dbReference type="RuleBase" id="RU003357"/>
    </source>
</evidence>
<dbReference type="Pfam" id="PF07715">
    <property type="entry name" value="Plug"/>
    <property type="match status" value="1"/>
</dbReference>
<evidence type="ECO:0000259" key="11">
    <source>
        <dbReference type="Pfam" id="PF00593"/>
    </source>
</evidence>
<feature type="chain" id="PRO_5020999190" evidence="10">
    <location>
        <begin position="45"/>
        <end position="969"/>
    </location>
</feature>
<evidence type="ECO:0000256" key="5">
    <source>
        <dbReference type="ARBA" id="ARBA00023077"/>
    </source>
</evidence>
<proteinExistence type="inferred from homology"/>
<dbReference type="PANTHER" id="PTHR47234:SF2">
    <property type="entry name" value="TONB-DEPENDENT RECEPTOR"/>
    <property type="match status" value="1"/>
</dbReference>
<keyword evidence="10" id="KW-0732">Signal</keyword>
<dbReference type="PROSITE" id="PS52016">
    <property type="entry name" value="TONB_DEPENDENT_REC_3"/>
    <property type="match status" value="1"/>
</dbReference>
<accession>A0A4R3YY17</accession>
<feature type="domain" description="TonB-dependent receptor-like beta-barrel" evidence="11">
    <location>
        <begin position="382"/>
        <end position="931"/>
    </location>
</feature>
<evidence type="ECO:0000256" key="4">
    <source>
        <dbReference type="ARBA" id="ARBA00022692"/>
    </source>
</evidence>
<dbReference type="Proteomes" id="UP000295645">
    <property type="component" value="Unassembled WGS sequence"/>
</dbReference>
<keyword evidence="5 9" id="KW-0798">TonB box</keyword>
<evidence type="ECO:0000256" key="1">
    <source>
        <dbReference type="ARBA" id="ARBA00004571"/>
    </source>
</evidence>
<name>A0A4R3YY17_9GAMM</name>
<comment type="similarity">
    <text evidence="8 9">Belongs to the TonB-dependent receptor family.</text>
</comment>
<evidence type="ECO:0000256" key="6">
    <source>
        <dbReference type="ARBA" id="ARBA00023136"/>
    </source>
</evidence>
<dbReference type="InterPro" id="IPR037066">
    <property type="entry name" value="Plug_dom_sf"/>
</dbReference>
<gene>
    <name evidence="13" type="ORF">EC912_101668</name>
</gene>
<feature type="signal peptide" evidence="10">
    <location>
        <begin position="1"/>
        <end position="44"/>
    </location>
</feature>
<keyword evidence="7 8" id="KW-0998">Cell outer membrane</keyword>
<evidence type="ECO:0000256" key="3">
    <source>
        <dbReference type="ARBA" id="ARBA00022452"/>
    </source>
</evidence>
<protein>
    <submittedName>
        <fullName evidence="13">TonB-dependent receptor-like protein</fullName>
    </submittedName>
</protein>
<dbReference type="RefSeq" id="WP_428993074.1">
    <property type="nucleotide sequence ID" value="NZ_SMCS01000001.1"/>
</dbReference>
<organism evidence="13 14">
    <name type="scientific">Luteibacter rhizovicinus</name>
    <dbReference type="NCBI Taxonomy" id="242606"/>
    <lineage>
        <taxon>Bacteria</taxon>
        <taxon>Pseudomonadati</taxon>
        <taxon>Pseudomonadota</taxon>
        <taxon>Gammaproteobacteria</taxon>
        <taxon>Lysobacterales</taxon>
        <taxon>Rhodanobacteraceae</taxon>
        <taxon>Luteibacter</taxon>
    </lineage>
</organism>
<dbReference type="AlphaFoldDB" id="A0A4R3YY17"/>
<dbReference type="PANTHER" id="PTHR47234">
    <property type="match status" value="1"/>
</dbReference>
<evidence type="ECO:0000256" key="8">
    <source>
        <dbReference type="PROSITE-ProRule" id="PRU01360"/>
    </source>
</evidence>
<evidence type="ECO:0000313" key="14">
    <source>
        <dbReference type="Proteomes" id="UP000295645"/>
    </source>
</evidence>
<keyword evidence="13" id="KW-0675">Receptor</keyword>
<dbReference type="InterPro" id="IPR036942">
    <property type="entry name" value="Beta-barrel_TonB_sf"/>
</dbReference>
<feature type="domain" description="TonB-dependent receptor plug" evidence="12">
    <location>
        <begin position="79"/>
        <end position="184"/>
    </location>
</feature>
<keyword evidence="3 8" id="KW-1134">Transmembrane beta strand</keyword>
<dbReference type="EMBL" id="SMCS01000001">
    <property type="protein sequence ID" value="TCV97651.1"/>
    <property type="molecule type" value="Genomic_DNA"/>
</dbReference>
<dbReference type="Pfam" id="PF00593">
    <property type="entry name" value="TonB_dep_Rec_b-barrel"/>
    <property type="match status" value="1"/>
</dbReference>
<dbReference type="Gene3D" id="2.40.170.20">
    <property type="entry name" value="TonB-dependent receptor, beta-barrel domain"/>
    <property type="match status" value="1"/>
</dbReference>
<evidence type="ECO:0000256" key="7">
    <source>
        <dbReference type="ARBA" id="ARBA00023237"/>
    </source>
</evidence>
<keyword evidence="4 8" id="KW-0812">Transmembrane</keyword>
<dbReference type="InterPro" id="IPR039426">
    <property type="entry name" value="TonB-dep_rcpt-like"/>
</dbReference>
<comment type="subcellular location">
    <subcellularLocation>
        <location evidence="1 8">Cell outer membrane</location>
        <topology evidence="1 8">Multi-pass membrane protein</topology>
    </subcellularLocation>
</comment>
<comment type="caution">
    <text evidence="13">The sequence shown here is derived from an EMBL/GenBank/DDBJ whole genome shotgun (WGS) entry which is preliminary data.</text>
</comment>
<reference evidence="13 14" key="1">
    <citation type="submission" date="2019-03" db="EMBL/GenBank/DDBJ databases">
        <title>Above-ground endophytic microbial communities from plants in different locations in the United States.</title>
        <authorList>
            <person name="Frank C."/>
        </authorList>
    </citation>
    <scope>NUCLEOTIDE SEQUENCE [LARGE SCALE GENOMIC DNA]</scope>
    <source>
        <strain evidence="13 14">LP_13_YM</strain>
    </source>
</reference>
<keyword evidence="14" id="KW-1185">Reference proteome</keyword>
<evidence type="ECO:0000259" key="12">
    <source>
        <dbReference type="Pfam" id="PF07715"/>
    </source>
</evidence>
<evidence type="ECO:0000313" key="13">
    <source>
        <dbReference type="EMBL" id="TCV97651.1"/>
    </source>
</evidence>
<dbReference type="Gene3D" id="2.170.130.10">
    <property type="entry name" value="TonB-dependent receptor, plug domain"/>
    <property type="match status" value="1"/>
</dbReference>
<dbReference type="CDD" id="cd01347">
    <property type="entry name" value="ligand_gated_channel"/>
    <property type="match status" value="1"/>
</dbReference>